<dbReference type="AlphaFoldDB" id="A0A5J6HXZ0"/>
<organism evidence="2 3">
    <name type="scientific">Streptomyces alboniger</name>
    <dbReference type="NCBI Taxonomy" id="132473"/>
    <lineage>
        <taxon>Bacteria</taxon>
        <taxon>Bacillati</taxon>
        <taxon>Actinomycetota</taxon>
        <taxon>Actinomycetes</taxon>
        <taxon>Kitasatosporales</taxon>
        <taxon>Streptomycetaceae</taxon>
        <taxon>Streptomyces</taxon>
        <taxon>Streptomyces aurantiacus group</taxon>
    </lineage>
</organism>
<dbReference type="SUPFAM" id="SSF54427">
    <property type="entry name" value="NTF2-like"/>
    <property type="match status" value="1"/>
</dbReference>
<dbReference type="EMBL" id="CP023695">
    <property type="protein sequence ID" value="QEV21857.1"/>
    <property type="molecule type" value="Genomic_DNA"/>
</dbReference>
<dbReference type="OrthoDB" id="1163083at2"/>
<dbReference type="InterPro" id="IPR037401">
    <property type="entry name" value="SnoaL-like"/>
</dbReference>
<protein>
    <submittedName>
        <fullName evidence="2">Nuclear transport factor 2 family protein</fullName>
    </submittedName>
</protein>
<dbReference type="InterPro" id="IPR032710">
    <property type="entry name" value="NTF2-like_dom_sf"/>
</dbReference>
<sequence length="146" mass="15950">MTAKTTVERFRAAIDQSDVAALEDLFTDDTILYSLAKLKPLEDKQTILGLFDVLLRTFEDFRYVAQYTGVAATSADGTEAPSEILVFRGTVNGEEIHGIDQLYFADDGRIKEFSVFVRPLSAAQALSEAVLARLAEAKLATAPTAE</sequence>
<dbReference type="RefSeq" id="WP_055532005.1">
    <property type="nucleotide sequence ID" value="NZ_CP023695.1"/>
</dbReference>
<accession>A0A5J6HXZ0</accession>
<proteinExistence type="predicted"/>
<feature type="domain" description="SnoaL-like" evidence="1">
    <location>
        <begin position="7"/>
        <end position="112"/>
    </location>
</feature>
<gene>
    <name evidence="2" type="ORF">CP975_33920</name>
</gene>
<evidence type="ECO:0000313" key="3">
    <source>
        <dbReference type="Proteomes" id="UP000326553"/>
    </source>
</evidence>
<dbReference type="Proteomes" id="UP000326553">
    <property type="component" value="Chromosome"/>
</dbReference>
<dbReference type="Gene3D" id="3.10.450.50">
    <property type="match status" value="1"/>
</dbReference>
<name>A0A5J6HXZ0_STRAD</name>
<dbReference type="KEGG" id="salw:CP975_33920"/>
<keyword evidence="3" id="KW-1185">Reference proteome</keyword>
<dbReference type="Pfam" id="PF12680">
    <property type="entry name" value="SnoaL_2"/>
    <property type="match status" value="1"/>
</dbReference>
<evidence type="ECO:0000313" key="2">
    <source>
        <dbReference type="EMBL" id="QEV21857.1"/>
    </source>
</evidence>
<evidence type="ECO:0000259" key="1">
    <source>
        <dbReference type="Pfam" id="PF12680"/>
    </source>
</evidence>
<reference evidence="2 3" key="1">
    <citation type="submission" date="2017-09" db="EMBL/GenBank/DDBJ databases">
        <authorList>
            <person name="Lee N."/>
            <person name="Cho B.-K."/>
        </authorList>
    </citation>
    <scope>NUCLEOTIDE SEQUENCE [LARGE SCALE GENOMIC DNA]</scope>
    <source>
        <strain evidence="2 3">ATCC 12461</strain>
    </source>
</reference>